<dbReference type="GeneID" id="95335837"/>
<dbReference type="eggNOG" id="ENOG50336XW">
    <property type="taxonomic scope" value="Bacteria"/>
</dbReference>
<dbReference type="EMBL" id="CP000285">
    <property type="protein sequence ID" value="ABE60486.1"/>
    <property type="molecule type" value="Genomic_DNA"/>
</dbReference>
<keyword evidence="1" id="KW-0472">Membrane</keyword>
<evidence type="ECO:0000256" key="1">
    <source>
        <dbReference type="SAM" id="Phobius"/>
    </source>
</evidence>
<dbReference type="RefSeq" id="WP_011508432.1">
    <property type="nucleotide sequence ID" value="NC_007963.1"/>
</dbReference>
<feature type="transmembrane region" description="Helical" evidence="1">
    <location>
        <begin position="12"/>
        <end position="33"/>
    </location>
</feature>
<dbReference type="KEGG" id="csa:Csal_3142"/>
<dbReference type="STRING" id="290398.Csal_3142"/>
<proteinExistence type="predicted"/>
<evidence type="ECO:0000313" key="3">
    <source>
        <dbReference type="Proteomes" id="UP000000239"/>
    </source>
</evidence>
<accession>Q1QSS2</accession>
<protein>
    <submittedName>
        <fullName evidence="2">Uncharacterized protein</fullName>
    </submittedName>
</protein>
<name>Q1QSS2_CHRI1</name>
<gene>
    <name evidence="2" type="ordered locus">Csal_3142</name>
</gene>
<sequence length="163" mass="18865">MQHHEEDPLRPPLLNLLTLLTLMTVLVAAGYLADYYLRDSREDVTWYPPRWHCDLREGPCRTDIGLKGTLRFGMQGEFESYEPLRIDVRTSGLDVQSVVVEFIGRDMNMGLTRVEMKSIGEGHFQGVGELRPWAETVMPWRAQVILETPDGRKGSWYDFDIHR</sequence>
<reference evidence="2 3" key="1">
    <citation type="journal article" date="2011" name="Stand. Genomic Sci.">
        <title>Complete genome sequence of the halophilic and highly halotolerant Chromohalobacter salexigens type strain (1H11(T)).</title>
        <authorList>
            <person name="Copeland A."/>
            <person name="O'Connor K."/>
            <person name="Lucas S."/>
            <person name="Lapidus A."/>
            <person name="Berry K.W."/>
            <person name="Detter J.C."/>
            <person name="Del Rio T.G."/>
            <person name="Hammon N."/>
            <person name="Dalin E."/>
            <person name="Tice H."/>
            <person name="Pitluck S."/>
            <person name="Bruce D."/>
            <person name="Goodwin L."/>
            <person name="Han C."/>
            <person name="Tapia R."/>
            <person name="Saunders E."/>
            <person name="Schmutz J."/>
            <person name="Brettin T."/>
            <person name="Larimer F."/>
            <person name="Land M."/>
            <person name="Hauser L."/>
            <person name="Vargas C."/>
            <person name="Nieto J.J."/>
            <person name="Kyrpides N.C."/>
            <person name="Ivanova N."/>
            <person name="Goker M."/>
            <person name="Klenk H.P."/>
            <person name="Csonka L.N."/>
            <person name="Woyke T."/>
        </authorList>
    </citation>
    <scope>NUCLEOTIDE SEQUENCE [LARGE SCALE GENOMIC DNA]</scope>
    <source>
        <strain evidence="3">ATCC BAA-138 / DSM 3043 / CIP 106854 / NCIMB 13768 / 1H11</strain>
    </source>
</reference>
<evidence type="ECO:0000313" key="2">
    <source>
        <dbReference type="EMBL" id="ABE60486.1"/>
    </source>
</evidence>
<dbReference type="Proteomes" id="UP000000239">
    <property type="component" value="Chromosome"/>
</dbReference>
<keyword evidence="1" id="KW-1133">Transmembrane helix</keyword>
<keyword evidence="3" id="KW-1185">Reference proteome</keyword>
<keyword evidence="1" id="KW-0812">Transmembrane</keyword>
<dbReference type="OrthoDB" id="5917490at2"/>
<dbReference type="HOGENOM" id="CLU_135540_0_0_6"/>
<organism evidence="2 3">
    <name type="scientific">Chromohalobacter israelensis (strain ATCC BAA-138 / DSM 3043 / CIP 106854 / NCIMB 13768 / 1H11)</name>
    <name type="common">Chromohalobacter salexigens</name>
    <dbReference type="NCBI Taxonomy" id="290398"/>
    <lineage>
        <taxon>Bacteria</taxon>
        <taxon>Pseudomonadati</taxon>
        <taxon>Pseudomonadota</taxon>
        <taxon>Gammaproteobacteria</taxon>
        <taxon>Oceanospirillales</taxon>
        <taxon>Halomonadaceae</taxon>
        <taxon>Chromohalobacter</taxon>
    </lineage>
</organism>
<dbReference type="AlphaFoldDB" id="Q1QSS2"/>